<evidence type="ECO:0000313" key="4">
    <source>
        <dbReference type="Proteomes" id="UP000194761"/>
    </source>
</evidence>
<feature type="compositionally biased region" description="Low complexity" evidence="1">
    <location>
        <begin position="173"/>
        <end position="188"/>
    </location>
</feature>
<dbReference type="AlphaFoldDB" id="A0A243RFU0"/>
<reference evidence="3 4" key="1">
    <citation type="submission" date="2017-05" db="EMBL/GenBank/DDBJ databases">
        <title>Biotechnological potential of actinobacteria isolated from South African environments.</title>
        <authorList>
            <person name="Le Roes-Hill M."/>
            <person name="Prins A."/>
            <person name="Durrell K.A."/>
        </authorList>
    </citation>
    <scope>NUCLEOTIDE SEQUENCE [LARGE SCALE GENOMIC DNA]</scope>
    <source>
        <strain evidence="3">M26</strain>
    </source>
</reference>
<dbReference type="InterPro" id="IPR012347">
    <property type="entry name" value="Ferritin-like"/>
</dbReference>
<proteinExistence type="predicted"/>
<name>A0A243RFU0_9ACTN</name>
<feature type="compositionally biased region" description="Gly residues" evidence="1">
    <location>
        <begin position="189"/>
        <end position="210"/>
    </location>
</feature>
<dbReference type="Pfam" id="PF13628">
    <property type="entry name" value="DUF4142"/>
    <property type="match status" value="1"/>
</dbReference>
<evidence type="ECO:0000313" key="3">
    <source>
        <dbReference type="EMBL" id="OUC92938.1"/>
    </source>
</evidence>
<organism evidence="3 4">
    <name type="scientific">Streptosporangium minutum</name>
    <dbReference type="NCBI Taxonomy" id="569862"/>
    <lineage>
        <taxon>Bacteria</taxon>
        <taxon>Bacillati</taxon>
        <taxon>Actinomycetota</taxon>
        <taxon>Actinomycetes</taxon>
        <taxon>Streptosporangiales</taxon>
        <taxon>Streptosporangiaceae</taxon>
        <taxon>Streptosporangium</taxon>
    </lineage>
</organism>
<protein>
    <recommendedName>
        <fullName evidence="2">DUF4142 domain-containing protein</fullName>
    </recommendedName>
</protein>
<dbReference type="Proteomes" id="UP000194761">
    <property type="component" value="Unassembled WGS sequence"/>
</dbReference>
<dbReference type="InterPro" id="IPR025419">
    <property type="entry name" value="DUF4142"/>
</dbReference>
<dbReference type="PANTHER" id="PTHR38593:SF1">
    <property type="entry name" value="BLR2558 PROTEIN"/>
    <property type="match status" value="1"/>
</dbReference>
<gene>
    <name evidence="3" type="ORF">CA984_28130</name>
</gene>
<feature type="region of interest" description="Disordered" evidence="1">
    <location>
        <begin position="170"/>
        <end position="228"/>
    </location>
</feature>
<feature type="domain" description="DUF4142" evidence="2">
    <location>
        <begin position="36"/>
        <end position="167"/>
    </location>
</feature>
<accession>A0A243RFU0</accession>
<dbReference type="Gene3D" id="1.20.1260.10">
    <property type="match status" value="1"/>
</dbReference>
<sequence length="228" mass="24028">MEDSMIRRIIVLLAVATVTLGGAARAVAAQPDLNEQDKKFLVQLHRVDLTEIQAGNLAQQRSTDRSITDLGKMLVDDHTKLDESVRQVAQKAGVPLPDNPNANQREQLAELSKLTGQVFDNVWLAAMITGHRQTLDRLDQELSEGSSLEVKKLAEDARPVVREHLNLLRKARGGTMSPAPSPSGTMSPGPGGTMSPGPGGTMSPGPGGTMSPGQEGTMSPAPSPGGTG</sequence>
<keyword evidence="4" id="KW-1185">Reference proteome</keyword>
<evidence type="ECO:0000259" key="2">
    <source>
        <dbReference type="Pfam" id="PF13628"/>
    </source>
</evidence>
<comment type="caution">
    <text evidence="3">The sequence shown here is derived from an EMBL/GenBank/DDBJ whole genome shotgun (WGS) entry which is preliminary data.</text>
</comment>
<dbReference type="EMBL" id="NGFP01000154">
    <property type="protein sequence ID" value="OUC92938.1"/>
    <property type="molecule type" value="Genomic_DNA"/>
</dbReference>
<dbReference type="PANTHER" id="PTHR38593">
    <property type="entry name" value="BLR2558 PROTEIN"/>
    <property type="match status" value="1"/>
</dbReference>
<evidence type="ECO:0000256" key="1">
    <source>
        <dbReference type="SAM" id="MobiDB-lite"/>
    </source>
</evidence>